<gene>
    <name evidence="1" type="ORF">ENP88_03555</name>
</gene>
<reference evidence="1" key="1">
    <citation type="journal article" date="2020" name="mSystems">
        <title>Genome- and Community-Level Interaction Insights into Carbon Utilization and Element Cycling Functions of Hydrothermarchaeota in Hydrothermal Sediment.</title>
        <authorList>
            <person name="Zhou Z."/>
            <person name="Liu Y."/>
            <person name="Xu W."/>
            <person name="Pan J."/>
            <person name="Luo Z.H."/>
            <person name="Li M."/>
        </authorList>
    </citation>
    <scope>NUCLEOTIDE SEQUENCE [LARGE SCALE GENOMIC DNA]</scope>
    <source>
        <strain evidence="1">SpSt-26</strain>
    </source>
</reference>
<dbReference type="InterPro" id="IPR027417">
    <property type="entry name" value="P-loop_NTPase"/>
</dbReference>
<proteinExistence type="predicted"/>
<organism evidence="1">
    <name type="scientific">Archaeoglobus fulgidus</name>
    <dbReference type="NCBI Taxonomy" id="2234"/>
    <lineage>
        <taxon>Archaea</taxon>
        <taxon>Methanobacteriati</taxon>
        <taxon>Methanobacteriota</taxon>
        <taxon>Archaeoglobi</taxon>
        <taxon>Archaeoglobales</taxon>
        <taxon>Archaeoglobaceae</taxon>
        <taxon>Archaeoglobus</taxon>
    </lineage>
</organism>
<evidence type="ECO:0000313" key="1">
    <source>
        <dbReference type="EMBL" id="HEH35227.1"/>
    </source>
</evidence>
<dbReference type="AlphaFoldDB" id="A0A7J2TI34"/>
<comment type="caution">
    <text evidence="1">The sequence shown here is derived from an EMBL/GenBank/DDBJ whole genome shotgun (WGS) entry which is preliminary data.</text>
</comment>
<dbReference type="EMBL" id="DSLA01000058">
    <property type="protein sequence ID" value="HEH35227.1"/>
    <property type="molecule type" value="Genomic_DNA"/>
</dbReference>
<name>A0A7J2TI34_ARCFL</name>
<dbReference type="Gene3D" id="3.40.50.300">
    <property type="entry name" value="P-loop containing nucleotide triphosphate hydrolases"/>
    <property type="match status" value="1"/>
</dbReference>
<sequence length="244" mass="28009">MIPTGIDFLDRQIGGFYEGLVILYEDSGAGAREFALTMLLNNAGKHELNYLAIAKTVEEVQREIKLSFPEMKKEADIKITSLAEYYFKDSIVPMKWISEKSILKVLRDEKNVLSKLVEIFDGINGIVFLDSITDLARIAKRLGWETLIDLLKGFKAVCIRRKILLLALLTSNVLEKGLEEELFETADGVIIFEWVVEKDSITSWMFFRKMLGIMPILYKERFLKFNVKIDPAQGFTISRIMRVL</sequence>
<evidence type="ECO:0008006" key="2">
    <source>
        <dbReference type="Google" id="ProtNLM"/>
    </source>
</evidence>
<accession>A0A7J2TI34</accession>
<protein>
    <recommendedName>
        <fullName evidence="2">KaiC-like domain-containing protein</fullName>
    </recommendedName>
</protein>